<feature type="region of interest" description="Disordered" evidence="2">
    <location>
        <begin position="1"/>
        <end position="22"/>
    </location>
</feature>
<dbReference type="PROSITE" id="PS50088">
    <property type="entry name" value="ANK_REPEAT"/>
    <property type="match status" value="1"/>
</dbReference>
<evidence type="ECO:0008006" key="5">
    <source>
        <dbReference type="Google" id="ProtNLM"/>
    </source>
</evidence>
<protein>
    <recommendedName>
        <fullName evidence="5">ANK_REP_REGION domain-containing protein</fullName>
    </recommendedName>
</protein>
<dbReference type="InterPro" id="IPR036770">
    <property type="entry name" value="Ankyrin_rpt-contain_sf"/>
</dbReference>
<feature type="compositionally biased region" description="Acidic residues" evidence="2">
    <location>
        <begin position="237"/>
        <end position="247"/>
    </location>
</feature>
<feature type="compositionally biased region" description="Polar residues" evidence="2">
    <location>
        <begin position="911"/>
        <end position="932"/>
    </location>
</feature>
<feature type="compositionally biased region" description="Basic and acidic residues" evidence="2">
    <location>
        <begin position="838"/>
        <end position="856"/>
    </location>
</feature>
<dbReference type="InterPro" id="IPR002110">
    <property type="entry name" value="Ankyrin_rpt"/>
</dbReference>
<dbReference type="EMBL" id="JARTCD010000006">
    <property type="protein sequence ID" value="KAJ8661885.1"/>
    <property type="molecule type" value="Genomic_DNA"/>
</dbReference>
<keyword evidence="1" id="KW-0040">ANK repeat</keyword>
<feature type="repeat" description="ANK" evidence="1">
    <location>
        <begin position="146"/>
        <end position="178"/>
    </location>
</feature>
<dbReference type="Proteomes" id="UP001234581">
    <property type="component" value="Unassembled WGS sequence"/>
</dbReference>
<evidence type="ECO:0000313" key="3">
    <source>
        <dbReference type="EMBL" id="KAJ8661885.1"/>
    </source>
</evidence>
<dbReference type="PROSITE" id="PS50297">
    <property type="entry name" value="ANK_REP_REGION"/>
    <property type="match status" value="1"/>
</dbReference>
<feature type="region of interest" description="Disordered" evidence="2">
    <location>
        <begin position="227"/>
        <end position="247"/>
    </location>
</feature>
<dbReference type="GeneID" id="83209634"/>
<dbReference type="Gene3D" id="1.25.40.20">
    <property type="entry name" value="Ankyrin repeat-containing domain"/>
    <property type="match status" value="1"/>
</dbReference>
<feature type="region of interest" description="Disordered" evidence="2">
    <location>
        <begin position="813"/>
        <end position="884"/>
    </location>
</feature>
<name>A0AAD7VAG8_9FUNG</name>
<feature type="region of interest" description="Disordered" evidence="2">
    <location>
        <begin position="898"/>
        <end position="948"/>
    </location>
</feature>
<dbReference type="AlphaFoldDB" id="A0AAD7VAG8"/>
<comment type="caution">
    <text evidence="3">The sequence shown here is derived from an EMBL/GenBank/DDBJ whole genome shotgun (WGS) entry which is preliminary data.</text>
</comment>
<accession>A0AAD7VAG8</accession>
<reference evidence="3 4" key="1">
    <citation type="submission" date="2023-03" db="EMBL/GenBank/DDBJ databases">
        <title>Genome sequence of Lichtheimia ornata CBS 291.66.</title>
        <authorList>
            <person name="Mohabir J.T."/>
            <person name="Shea T.P."/>
            <person name="Kurbessoian T."/>
            <person name="Berby B."/>
            <person name="Fontaine J."/>
            <person name="Livny J."/>
            <person name="Gnirke A."/>
            <person name="Stajich J.E."/>
            <person name="Cuomo C.A."/>
        </authorList>
    </citation>
    <scope>NUCLEOTIDE SEQUENCE [LARGE SCALE GENOMIC DNA]</scope>
    <source>
        <strain evidence="3">CBS 291.66</strain>
    </source>
</reference>
<keyword evidence="4" id="KW-1185">Reference proteome</keyword>
<evidence type="ECO:0000256" key="1">
    <source>
        <dbReference type="PROSITE-ProRule" id="PRU00023"/>
    </source>
</evidence>
<organism evidence="3 4">
    <name type="scientific">Lichtheimia ornata</name>
    <dbReference type="NCBI Taxonomy" id="688661"/>
    <lineage>
        <taxon>Eukaryota</taxon>
        <taxon>Fungi</taxon>
        <taxon>Fungi incertae sedis</taxon>
        <taxon>Mucoromycota</taxon>
        <taxon>Mucoromycotina</taxon>
        <taxon>Mucoromycetes</taxon>
        <taxon>Mucorales</taxon>
        <taxon>Lichtheimiaceae</taxon>
        <taxon>Lichtheimia</taxon>
    </lineage>
</organism>
<evidence type="ECO:0000313" key="4">
    <source>
        <dbReference type="Proteomes" id="UP001234581"/>
    </source>
</evidence>
<proteinExistence type="predicted"/>
<dbReference type="RefSeq" id="XP_058346798.1">
    <property type="nucleotide sequence ID" value="XM_058482300.1"/>
</dbReference>
<dbReference type="SUPFAM" id="SSF48403">
    <property type="entry name" value="Ankyrin repeat"/>
    <property type="match status" value="1"/>
</dbReference>
<sequence length="1145" mass="124530">MAFKNNNTKNTKNAAAAGGHGKCCNSDTKMWKAIQATLKSNDMEAWAQLAGDEHRVPQLAHVLVKSRVENDVRRMSPSQRHQLLQFNKDVRGESMRLFGVSVKDLNAVQVALFHGNEEIACQVVRFVSEHATANELRLFLNHTWGYRNTSLHLAAFFGMPTLVQLLLELGADPMVINRKNMAPADCCAGNDACLALLCPDLPQEEDVAKDDNVMADLVPTAVTMNAHDVSNETPAMSEDDSDSSDDDELVADTIITPANTFTKDMVTTSKDLFTEIESWQPIESSNVVSITWPPLYDNLKTALITDMALSEKDLAEVVSWYTMESTQSAIWPIMDDGDGCKTALLREMTLSEDDIAEVVSWHQVHDNNAAAITWPVMDDGDGSKTALLQEMALSDDDIAEIVSWHQVQDNHTLTITWPIKEDDTNHGYKTAFFADTELPGNGYIKSLQDDIDFVPDLAKMFALAENDVDFVPDLAKLFALPKQDTVFVPDLAKLFALPEQQEVDFVPDLAKLFALPEQEVDFVPDLAKLFALPDAMVGDDTMAITNVKPHVSTSLEPSGDLEAALNLDFLFGAEDPCLSAASCKQSDGPLHDTSVPISISAPMPSVVVSDHGKVPETKSDMSNGMLILDCQESGDMSPTVVHSGKAEYHHMASSNDQTRTPSGHITSDNDAGLHAPITCEEDTSQDQPIKRAIHLGGAITRTSIIEYDNSLGALCGGTTFAKGSAISDLVTMNGDDGATPFADLDQHVSCVPFIDTKDTQEHHHEQCDIDVIGDTASKTSIKMHPRALVKQDDDVNIPEDPDAIDHVALSNAVNHSDGSYDTSTTTVSKDSSDTTDWPNHDGTTKSKHPMVDKDSDTPYQQHATPPLSIGRNATSPPDDGDGGCPSAIIHAACFKITPQHQHHHHPPTTTRWQDSSTLYTHSPTGKQSSDTTFHGEHSIGDGDDCSSSIHRRDYKDTTLVGFKCDNDPHAVLHGRIFSSCGTWPSIDHHGDGRFLKHPKDGSRPIVHPSTHPAWVAKPDLANSTRNDCLAPDDGSWCTFNGASPPGNKEPLLDPPNDAAKSLKPLLDPGSDISLKNRYDSGGGGQGSQHWIHDPYLMLHVATILSEQLVQVVNQLGMIDSSSAIRYEVKDSFPMSAVRGQAVAVS</sequence>
<gene>
    <name evidence="3" type="ORF">O0I10_002216</name>
</gene>
<evidence type="ECO:0000256" key="2">
    <source>
        <dbReference type="SAM" id="MobiDB-lite"/>
    </source>
</evidence>
<feature type="compositionally biased region" description="Low complexity" evidence="2">
    <location>
        <begin position="1"/>
        <end position="17"/>
    </location>
</feature>